<sequence>MNKKLVAVLVIILLALGGFGLSKLLFPKGEEGTKEVTVNIIVANENIDYTKSFKTDALYVEELLNENTEELKVVTEDTQYGPMLVGLLDYKADATKEFYSIKINGEDAMVGIKEIPVNDGDEYTFEVQGF</sequence>
<dbReference type="Gene3D" id="2.170.130.30">
    <property type="match status" value="1"/>
</dbReference>
<dbReference type="Pfam" id="PF14478">
    <property type="entry name" value="DUF4430"/>
    <property type="match status" value="1"/>
</dbReference>
<dbReference type="AlphaFoldDB" id="A0A1G8FQ84"/>
<accession>A0A1G8FQ84</accession>
<protein>
    <recommendedName>
        <fullName evidence="1">Transcobalamin-like C-terminal domain-containing protein</fullName>
    </recommendedName>
</protein>
<name>A0A1G8FQ84_9CLOT</name>
<dbReference type="Proteomes" id="UP000183255">
    <property type="component" value="Unassembled WGS sequence"/>
</dbReference>
<proteinExistence type="predicted"/>
<dbReference type="EMBL" id="FNDZ01000001">
    <property type="protein sequence ID" value="SDH84291.1"/>
    <property type="molecule type" value="Genomic_DNA"/>
</dbReference>
<evidence type="ECO:0000313" key="3">
    <source>
        <dbReference type="Proteomes" id="UP000183255"/>
    </source>
</evidence>
<dbReference type="InterPro" id="IPR027954">
    <property type="entry name" value="Transcobalamin-like_C"/>
</dbReference>
<gene>
    <name evidence="2" type="ORF">SAMN05421804_1011</name>
</gene>
<dbReference type="RefSeq" id="WP_031572481.1">
    <property type="nucleotide sequence ID" value="NZ_DAMANS010000003.1"/>
</dbReference>
<organism evidence="2 3">
    <name type="scientific">Proteiniclasticum ruminis</name>
    <dbReference type="NCBI Taxonomy" id="398199"/>
    <lineage>
        <taxon>Bacteria</taxon>
        <taxon>Bacillati</taxon>
        <taxon>Bacillota</taxon>
        <taxon>Clostridia</taxon>
        <taxon>Eubacteriales</taxon>
        <taxon>Clostridiaceae</taxon>
        <taxon>Proteiniclasticum</taxon>
    </lineage>
</organism>
<feature type="domain" description="Transcobalamin-like C-terminal" evidence="1">
    <location>
        <begin position="71"/>
        <end position="127"/>
    </location>
</feature>
<evidence type="ECO:0000313" key="2">
    <source>
        <dbReference type="EMBL" id="SDH84291.1"/>
    </source>
</evidence>
<reference evidence="2 3" key="1">
    <citation type="submission" date="2016-10" db="EMBL/GenBank/DDBJ databases">
        <authorList>
            <person name="de Groot N.N."/>
        </authorList>
    </citation>
    <scope>NUCLEOTIDE SEQUENCE [LARGE SCALE GENOMIC DNA]</scope>
    <source>
        <strain evidence="2 3">CGMCC 1.5058</strain>
    </source>
</reference>
<evidence type="ECO:0000259" key="1">
    <source>
        <dbReference type="Pfam" id="PF14478"/>
    </source>
</evidence>